<sequence>MSEQAGGEIKVSVCMVTYNHERYIAQAIESALAQRVDFPLEIVIGEDCSTDRTREIVRDFARRYPETIRPRLPSKNQGGSPNFVNTFAECRGKYVVILEGDDYFLNPNKLQIQADKLDERPDWAIHFHPVKCIYSDGITGADVWPDNFDREEATIHDLLEDNFIPTSGCMFRNRLFDRLPDWFTQTNLGDWPLNILNAAHGNIGFTKEPMSAYRKHAGGLWTGMDRGRQLMLTFRMFSMIDHHFGGKYRDEIYKHRYNTLHWLMHEVDQARVVNQYVEGLESENRQLTELNERYEAMVDMTSYRVVREIMRPWKQFRSRLDKFLGREVPEEAPQDLATRLKRAA</sequence>
<accession>A0A5K7XDM0</accession>
<evidence type="ECO:0000256" key="1">
    <source>
        <dbReference type="SAM" id="Coils"/>
    </source>
</evidence>
<feature type="coiled-coil region" evidence="1">
    <location>
        <begin position="273"/>
        <end position="300"/>
    </location>
</feature>
<feature type="domain" description="Glycosyltransferase 2-like" evidence="2">
    <location>
        <begin position="12"/>
        <end position="176"/>
    </location>
</feature>
<dbReference type="InterPro" id="IPR029044">
    <property type="entry name" value="Nucleotide-diphossugar_trans"/>
</dbReference>
<evidence type="ECO:0000313" key="3">
    <source>
        <dbReference type="EMBL" id="BBO34137.1"/>
    </source>
</evidence>
<evidence type="ECO:0000313" key="4">
    <source>
        <dbReference type="Proteomes" id="UP000326837"/>
    </source>
</evidence>
<dbReference type="SUPFAM" id="SSF53448">
    <property type="entry name" value="Nucleotide-diphospho-sugar transferases"/>
    <property type="match status" value="1"/>
</dbReference>
<keyword evidence="4" id="KW-1185">Reference proteome</keyword>
<evidence type="ECO:0000259" key="2">
    <source>
        <dbReference type="Pfam" id="PF00535"/>
    </source>
</evidence>
<name>A0A5K7XDM0_9BACT</name>
<dbReference type="EMBL" id="AP021861">
    <property type="protein sequence ID" value="BBO34137.1"/>
    <property type="molecule type" value="Genomic_DNA"/>
</dbReference>
<proteinExistence type="predicted"/>
<dbReference type="AlphaFoldDB" id="A0A5K7XDM0"/>
<organism evidence="3 4">
    <name type="scientific">Lacipirellula parvula</name>
    <dbReference type="NCBI Taxonomy" id="2650471"/>
    <lineage>
        <taxon>Bacteria</taxon>
        <taxon>Pseudomonadati</taxon>
        <taxon>Planctomycetota</taxon>
        <taxon>Planctomycetia</taxon>
        <taxon>Pirellulales</taxon>
        <taxon>Lacipirellulaceae</taxon>
        <taxon>Lacipirellula</taxon>
    </lineage>
</organism>
<dbReference type="Gene3D" id="3.90.550.10">
    <property type="entry name" value="Spore Coat Polysaccharide Biosynthesis Protein SpsA, Chain A"/>
    <property type="match status" value="1"/>
</dbReference>
<reference evidence="4" key="1">
    <citation type="submission" date="2019-10" db="EMBL/GenBank/DDBJ databases">
        <title>Lacipirellula parvula gen. nov., sp. nov., representing a lineage of planctomycetes widespread in freshwater anoxic habitats, and description of the family Lacipirellulaceae.</title>
        <authorList>
            <person name="Dedysh S.N."/>
            <person name="Kulichevskaya I.S."/>
            <person name="Beletsky A.V."/>
            <person name="Rakitin A.L."/>
            <person name="Mardanov A.V."/>
            <person name="Ivanova A.A."/>
            <person name="Saltykova V.X."/>
            <person name="Rijpstra W.I.C."/>
            <person name="Sinninghe Damste J.S."/>
            <person name="Ravin N.V."/>
        </authorList>
    </citation>
    <scope>NUCLEOTIDE SEQUENCE [LARGE SCALE GENOMIC DNA]</scope>
    <source>
        <strain evidence="4">PX69</strain>
    </source>
</reference>
<dbReference type="PANTHER" id="PTHR22916">
    <property type="entry name" value="GLYCOSYLTRANSFERASE"/>
    <property type="match status" value="1"/>
</dbReference>
<protein>
    <recommendedName>
        <fullName evidence="2">Glycosyltransferase 2-like domain-containing protein</fullName>
    </recommendedName>
</protein>
<dbReference type="InterPro" id="IPR001173">
    <property type="entry name" value="Glyco_trans_2-like"/>
</dbReference>
<dbReference type="Pfam" id="PF00535">
    <property type="entry name" value="Glycos_transf_2"/>
    <property type="match status" value="1"/>
</dbReference>
<dbReference type="GO" id="GO:0016758">
    <property type="term" value="F:hexosyltransferase activity"/>
    <property type="evidence" value="ECO:0007669"/>
    <property type="project" value="UniProtKB-ARBA"/>
</dbReference>
<gene>
    <name evidence="3" type="ORF">PLANPX_3749</name>
</gene>
<dbReference type="KEGG" id="lpav:PLANPX_3749"/>
<dbReference type="Proteomes" id="UP000326837">
    <property type="component" value="Chromosome"/>
</dbReference>
<keyword evidence="1" id="KW-0175">Coiled coil</keyword>
<dbReference type="PANTHER" id="PTHR22916:SF3">
    <property type="entry name" value="UDP-GLCNAC:BETAGAL BETA-1,3-N-ACETYLGLUCOSAMINYLTRANSFERASE-LIKE PROTEIN 1"/>
    <property type="match status" value="1"/>
</dbReference>
<dbReference type="RefSeq" id="WP_152099772.1">
    <property type="nucleotide sequence ID" value="NZ_AP021861.1"/>
</dbReference>